<evidence type="ECO:0000313" key="2">
    <source>
        <dbReference type="Proteomes" id="UP001362999"/>
    </source>
</evidence>
<evidence type="ECO:0000313" key="1">
    <source>
        <dbReference type="EMBL" id="KAK7063398.1"/>
    </source>
</evidence>
<dbReference type="AlphaFoldDB" id="A0AAW0EGW4"/>
<keyword evidence="2" id="KW-1185">Reference proteome</keyword>
<accession>A0AAW0EGW4</accession>
<dbReference type="Proteomes" id="UP001362999">
    <property type="component" value="Unassembled WGS sequence"/>
</dbReference>
<name>A0AAW0EGW4_9AGAR</name>
<gene>
    <name evidence="1" type="ORF">R3P38DRAFT_2818471</name>
</gene>
<sequence length="570" mass="65544">MLFLRLLSSQLTSPSIMPTLSSCDSSDDEQPEDGVHGVVREPSQAFFPGARNFKITGGNFTLVTQRCKPRPFENFPRIPLGQIALREMHSAGMLQTYRPFVLPTKPSVLRRVYSASLRRGAESQNVLVTMYEGKDAKAEWEEYFDRHTRMRHPNILQLYGVCKSGSLYALIYHDDHIPMKQLVTRYSGSLIQRIYLEYFILTEFKVHAPYIAHVMNKISVDTGSCTYWLNASRMLCIEFASPEDDQEVLLMSGEVRQAEYNIQPAPAKRLLAPERISEMHSILDLDSYHLLVQRMKLCRTTDAILAGSLIVRPYSVYTESGNDWVEVAFHPRLTFAINMDKPPWRQRVVTLQDWSPKVGLKVPRQIGGVEVAFEWYSHVMRNGWTRMRAHGTYNKIFDSELPVVNKGEYARASTWLTQAAYIFARRNLDPSSCCLIEQVRCILTVGKPEREPLGGYLFVPPWSEFVTADKQEICYPKLRPFWSFDIFGRERFSDEDALMHGFPSVNLDIVISTTSLDFRVVEALQEFHRSKGFDPLSQDPARHLHLPLFSLKREERLPMRSKPSIPNECC</sequence>
<protein>
    <recommendedName>
        <fullName evidence="3">Protein kinase domain-containing protein</fullName>
    </recommendedName>
</protein>
<dbReference type="PROSITE" id="PS51257">
    <property type="entry name" value="PROKAR_LIPOPROTEIN"/>
    <property type="match status" value="1"/>
</dbReference>
<dbReference type="EMBL" id="JAWWNJ010000001">
    <property type="protein sequence ID" value="KAK7063398.1"/>
    <property type="molecule type" value="Genomic_DNA"/>
</dbReference>
<organism evidence="1 2">
    <name type="scientific">Favolaschia claudopus</name>
    <dbReference type="NCBI Taxonomy" id="2862362"/>
    <lineage>
        <taxon>Eukaryota</taxon>
        <taxon>Fungi</taxon>
        <taxon>Dikarya</taxon>
        <taxon>Basidiomycota</taxon>
        <taxon>Agaricomycotina</taxon>
        <taxon>Agaricomycetes</taxon>
        <taxon>Agaricomycetidae</taxon>
        <taxon>Agaricales</taxon>
        <taxon>Marasmiineae</taxon>
        <taxon>Mycenaceae</taxon>
        <taxon>Favolaschia</taxon>
    </lineage>
</organism>
<proteinExistence type="predicted"/>
<dbReference type="Gene3D" id="3.30.200.20">
    <property type="entry name" value="Phosphorylase Kinase, domain 1"/>
    <property type="match status" value="1"/>
</dbReference>
<evidence type="ECO:0008006" key="3">
    <source>
        <dbReference type="Google" id="ProtNLM"/>
    </source>
</evidence>
<comment type="caution">
    <text evidence="1">The sequence shown here is derived from an EMBL/GenBank/DDBJ whole genome shotgun (WGS) entry which is preliminary data.</text>
</comment>
<reference evidence="1 2" key="1">
    <citation type="journal article" date="2024" name="J Genomics">
        <title>Draft genome sequencing and assembly of Favolaschia claudopus CIRM-BRFM 2984 isolated from oak limbs.</title>
        <authorList>
            <person name="Navarro D."/>
            <person name="Drula E."/>
            <person name="Chaduli D."/>
            <person name="Cazenave R."/>
            <person name="Ahrendt S."/>
            <person name="Wang J."/>
            <person name="Lipzen A."/>
            <person name="Daum C."/>
            <person name="Barry K."/>
            <person name="Grigoriev I.V."/>
            <person name="Favel A."/>
            <person name="Rosso M.N."/>
            <person name="Martin F."/>
        </authorList>
    </citation>
    <scope>NUCLEOTIDE SEQUENCE [LARGE SCALE GENOMIC DNA]</scope>
    <source>
        <strain evidence="1 2">CIRM-BRFM 2984</strain>
    </source>
</reference>